<accession>A0ABQ3Q648</accession>
<comment type="caution">
    <text evidence="2">The sequence shown here is derived from an EMBL/GenBank/DDBJ whole genome shotgun (WGS) entry which is preliminary data.</text>
</comment>
<reference evidence="2" key="1">
    <citation type="submission" date="2024-05" db="EMBL/GenBank/DDBJ databases">
        <title>Whole genome shotgun sequence of Streptomyces daghestanicus NBRC 12762.</title>
        <authorList>
            <person name="Komaki H."/>
            <person name="Tamura T."/>
        </authorList>
    </citation>
    <scope>NUCLEOTIDE SEQUENCE</scope>
    <source>
        <strain evidence="2">NBRC 12762</strain>
    </source>
</reference>
<dbReference type="Proteomes" id="UP001052655">
    <property type="component" value="Unassembled WGS sequence"/>
</dbReference>
<feature type="region of interest" description="Disordered" evidence="1">
    <location>
        <begin position="58"/>
        <end position="88"/>
    </location>
</feature>
<protein>
    <recommendedName>
        <fullName evidence="4">Lipoprotein</fullName>
    </recommendedName>
</protein>
<feature type="compositionally biased region" description="Polar residues" evidence="1">
    <location>
        <begin position="68"/>
        <end position="84"/>
    </location>
</feature>
<gene>
    <name evidence="2" type="ORF">Sdagh_44550</name>
</gene>
<evidence type="ECO:0000256" key="1">
    <source>
        <dbReference type="SAM" id="MobiDB-lite"/>
    </source>
</evidence>
<proteinExistence type="predicted"/>
<evidence type="ECO:0000313" key="2">
    <source>
        <dbReference type="EMBL" id="GHI32725.1"/>
    </source>
</evidence>
<evidence type="ECO:0000313" key="3">
    <source>
        <dbReference type="Proteomes" id="UP001052655"/>
    </source>
</evidence>
<sequence>MNRRHHCELRFLLRPQAKSPSLPIGWKQMTRSRTVRRLAAAAAVSLLPLLAACGAGTGTDTDTDTGSESHASNGEKTTDGSSGQLDIPADANADLKKQYLLENAIAACMNKQGFPYTPVAPEDPAASWTTDGADYELTKKYRQKYGFGIYAGIVYPGDAGAPGSAAARQDSDRTPNADYVDTLTPGQKAAYDEALGAFPDPKAGEKNWTGCLGEADKKVYGSASARERGTATTNRNQANAQALNGDPKLVALAQSYASCLRKEGISVTTTQPTGIGEMVKLQAFESTPAGAGGVSAADGSGNAQESLSKEEALPLLTRDIELAMRDLECGKEFRAAYFPKFLKAPTSGGGAG</sequence>
<keyword evidence="3" id="KW-1185">Reference proteome</keyword>
<evidence type="ECO:0008006" key="4">
    <source>
        <dbReference type="Google" id="ProtNLM"/>
    </source>
</evidence>
<organism evidence="2 3">
    <name type="scientific">Streptomyces daghestanicus</name>
    <dbReference type="NCBI Taxonomy" id="66885"/>
    <lineage>
        <taxon>Bacteria</taxon>
        <taxon>Bacillati</taxon>
        <taxon>Actinomycetota</taxon>
        <taxon>Actinomycetes</taxon>
        <taxon>Kitasatosporales</taxon>
        <taxon>Streptomycetaceae</taxon>
        <taxon>Streptomyces</taxon>
    </lineage>
</organism>
<name>A0ABQ3Q648_9ACTN</name>
<dbReference type="EMBL" id="BNDX01000010">
    <property type="protein sequence ID" value="GHI32725.1"/>
    <property type="molecule type" value="Genomic_DNA"/>
</dbReference>